<dbReference type="Proteomes" id="UP000176608">
    <property type="component" value="Unassembled WGS sequence"/>
</dbReference>
<proteinExistence type="predicted"/>
<dbReference type="STRING" id="1802617.A2886_01485"/>
<evidence type="ECO:0000313" key="1">
    <source>
        <dbReference type="EMBL" id="OGC47911.1"/>
    </source>
</evidence>
<dbReference type="AlphaFoldDB" id="A0A1F4USF5"/>
<evidence type="ECO:0000313" key="2">
    <source>
        <dbReference type="Proteomes" id="UP000176608"/>
    </source>
</evidence>
<sequence length="147" mass="17044">MHLVYGVEEREKRGVGLYTGVPSYRKKVGDFTLRAVLIVSNQVLEEDELVHWELTHSDPVYDFTYTCINTYSNDWEIGTFRQGLAQVFDPMSKLIVGMRWTIGRLPDRTDGRYFVLSLKVHSDDSLEVPLRQNEIARIGYDISSLLW</sequence>
<reference evidence="1 2" key="1">
    <citation type="journal article" date="2016" name="Nat. Commun.">
        <title>Thousands of microbial genomes shed light on interconnected biogeochemical processes in an aquifer system.</title>
        <authorList>
            <person name="Anantharaman K."/>
            <person name="Brown C.T."/>
            <person name="Hug L.A."/>
            <person name="Sharon I."/>
            <person name="Castelle C.J."/>
            <person name="Probst A.J."/>
            <person name="Thomas B.C."/>
            <person name="Singh A."/>
            <person name="Wilkins M.J."/>
            <person name="Karaoz U."/>
            <person name="Brodie E.L."/>
            <person name="Williams K.H."/>
            <person name="Hubbard S.S."/>
            <person name="Banfield J.F."/>
        </authorList>
    </citation>
    <scope>NUCLEOTIDE SEQUENCE [LARGE SCALE GENOMIC DNA]</scope>
</reference>
<protein>
    <submittedName>
        <fullName evidence="1">Uncharacterized protein</fullName>
    </submittedName>
</protein>
<comment type="caution">
    <text evidence="1">The sequence shown here is derived from an EMBL/GenBank/DDBJ whole genome shotgun (WGS) entry which is preliminary data.</text>
</comment>
<dbReference type="EMBL" id="MEVA01000001">
    <property type="protein sequence ID" value="OGC47911.1"/>
    <property type="molecule type" value="Genomic_DNA"/>
</dbReference>
<gene>
    <name evidence="1" type="ORF">A2886_01485</name>
</gene>
<organism evidence="1 2">
    <name type="scientific">candidate division WWE3 bacterium RIFCSPHIGHO2_01_FULL_42_13</name>
    <dbReference type="NCBI Taxonomy" id="1802617"/>
    <lineage>
        <taxon>Bacteria</taxon>
        <taxon>Katanobacteria</taxon>
    </lineage>
</organism>
<name>A0A1F4USF5_UNCKA</name>
<accession>A0A1F4USF5</accession>